<accession>J7S7E5</accession>
<dbReference type="GO" id="GO:0016787">
    <property type="term" value="F:hydrolase activity"/>
    <property type="evidence" value="ECO:0007669"/>
    <property type="project" value="UniProtKB-KW"/>
</dbReference>
<dbReference type="PIRSF" id="PIRSF011769">
    <property type="entry name" value="Cell_cycle_RAD17"/>
    <property type="match status" value="1"/>
</dbReference>
<keyword evidence="4 6" id="KW-0234">DNA repair</keyword>
<name>J7S7E5_HUIN7</name>
<dbReference type="GO" id="GO:0003684">
    <property type="term" value="F:damaged DNA binding"/>
    <property type="evidence" value="ECO:0007669"/>
    <property type="project" value="UniProtKB-UniRule"/>
</dbReference>
<dbReference type="PANTHER" id="PTHR10870">
    <property type="entry name" value="CELL CYCLE CHECKPOINT PROTEIN RAD1"/>
    <property type="match status" value="1"/>
</dbReference>
<protein>
    <recommendedName>
        <fullName evidence="6">DNA damage checkpoint control protein RAD17</fullName>
    </recommendedName>
</protein>
<feature type="region of interest" description="Disordered" evidence="7">
    <location>
        <begin position="353"/>
        <end position="379"/>
    </location>
</feature>
<evidence type="ECO:0000256" key="6">
    <source>
        <dbReference type="PIRNR" id="PIRNR011769"/>
    </source>
</evidence>
<evidence type="ECO:0000313" key="9">
    <source>
        <dbReference type="Proteomes" id="UP000006310"/>
    </source>
</evidence>
<proteinExistence type="inferred from homology"/>
<keyword evidence="9" id="KW-1185">Reference proteome</keyword>
<dbReference type="GO" id="GO:0000077">
    <property type="term" value="P:DNA damage checkpoint signaling"/>
    <property type="evidence" value="ECO:0007669"/>
    <property type="project" value="UniProtKB-UniRule"/>
</dbReference>
<dbReference type="InterPro" id="IPR016587">
    <property type="entry name" value="Rad17"/>
</dbReference>
<dbReference type="KEGG" id="kng:KNAG_0E00180"/>
<dbReference type="GO" id="GO:0007131">
    <property type="term" value="P:reciprocal meiotic recombination"/>
    <property type="evidence" value="ECO:0007669"/>
    <property type="project" value="EnsemblFungi"/>
</dbReference>
<evidence type="ECO:0000313" key="8">
    <source>
        <dbReference type="EMBL" id="CCK70286.1"/>
    </source>
</evidence>
<keyword evidence="3 6" id="KW-0227">DNA damage</keyword>
<evidence type="ECO:0000256" key="3">
    <source>
        <dbReference type="ARBA" id="ARBA00022763"/>
    </source>
</evidence>
<evidence type="ECO:0000256" key="1">
    <source>
        <dbReference type="ARBA" id="ARBA00004123"/>
    </source>
</evidence>
<dbReference type="OMA" id="VHLEHIT"/>
<comment type="similarity">
    <text evidence="2 6">Belongs to the rad1 family.</text>
</comment>
<dbReference type="GO" id="GO:0004518">
    <property type="term" value="F:nuclease activity"/>
    <property type="evidence" value="ECO:0007669"/>
    <property type="project" value="UniProtKB-KW"/>
</dbReference>
<keyword evidence="6" id="KW-0540">Nuclease</keyword>
<dbReference type="GO" id="GO:0006302">
    <property type="term" value="P:double-strand break repair"/>
    <property type="evidence" value="ECO:0007669"/>
    <property type="project" value="UniProtKB-UniRule"/>
</dbReference>
<keyword evidence="6" id="KW-0378">Hydrolase</keyword>
<dbReference type="OrthoDB" id="337581at2759"/>
<dbReference type="AlphaFoldDB" id="J7S7E5"/>
<evidence type="ECO:0000256" key="5">
    <source>
        <dbReference type="ARBA" id="ARBA00023242"/>
    </source>
</evidence>
<dbReference type="EMBL" id="HE978318">
    <property type="protein sequence ID" value="CCK70286.1"/>
    <property type="molecule type" value="Genomic_DNA"/>
</dbReference>
<keyword evidence="6" id="KW-0238">DNA-binding</keyword>
<dbReference type="GO" id="GO:0003690">
    <property type="term" value="F:double-stranded DNA binding"/>
    <property type="evidence" value="ECO:0007669"/>
    <property type="project" value="EnsemblFungi"/>
</dbReference>
<sequence>MGTFVASTVHLEHFTTALNCLTPFGLKDDVLIYIDRDGLSFVRENNHVIKIQLLLSKELFTSYQYPDEEEFGDERVDADGDLQSCMKLCVKINHLLDSVNIMSKNVDDIVECTLTYDGHGSPFILIFEDSFIEERVEYSTLLFNDFDSNVNGLQLAKDEIVFECIIKGDTLYNALKELKEIGCKQCYLYAKTSETGHESVFAIIAKSDLGFSKIILPNNRSIIEKLEIYKGDSTTLLYDTPVVGFFDFNSIDKIRLSVKIASKVLFRMDAQQVLSVNILSQTEDVLVSKPRNDPATNNTTVKQPQLPRDYPGIVIEICMFAKEALDSLAQQDIELLMETTNTKKNREINYISSRTTMEDKPFAPNHNAETHSESDTDEELHITNSVPLFF</sequence>
<dbReference type="PANTHER" id="PTHR10870:SF0">
    <property type="entry name" value="CELL CYCLE CHECKPOINT PROTEIN RAD1"/>
    <property type="match status" value="1"/>
</dbReference>
<organism evidence="8 9">
    <name type="scientific">Huiozyma naganishii (strain ATCC MYA-139 / BCRC 22969 / CBS 8797 / KCTC 17520 / NBRC 10181 / NCYC 3082 / Yp74L-3)</name>
    <name type="common">Yeast</name>
    <name type="synonym">Kazachstania naganishii</name>
    <dbReference type="NCBI Taxonomy" id="1071383"/>
    <lineage>
        <taxon>Eukaryota</taxon>
        <taxon>Fungi</taxon>
        <taxon>Dikarya</taxon>
        <taxon>Ascomycota</taxon>
        <taxon>Saccharomycotina</taxon>
        <taxon>Saccharomycetes</taxon>
        <taxon>Saccharomycetales</taxon>
        <taxon>Saccharomycetaceae</taxon>
        <taxon>Huiozyma</taxon>
    </lineage>
</organism>
<dbReference type="InterPro" id="IPR003021">
    <property type="entry name" value="Rad1_Rec1_Rad17"/>
</dbReference>
<keyword evidence="5 6" id="KW-0539">Nucleus</keyword>
<dbReference type="GO" id="GO:0030896">
    <property type="term" value="C:checkpoint clamp complex"/>
    <property type="evidence" value="ECO:0007669"/>
    <property type="project" value="UniProtKB-UniRule"/>
</dbReference>
<reference evidence="9" key="2">
    <citation type="submission" date="2012-08" db="EMBL/GenBank/DDBJ databases">
        <title>Genome sequence of Kazachstania naganishii.</title>
        <authorList>
            <person name="Gordon J.L."/>
            <person name="Armisen D."/>
            <person name="Proux-Wera E."/>
            <person name="OhEigeartaigh S.S."/>
            <person name="Byrne K.P."/>
            <person name="Wolfe K.H."/>
        </authorList>
    </citation>
    <scope>NUCLEOTIDE SEQUENCE [LARGE SCALE GENOMIC DNA]</scope>
    <source>
        <strain evidence="9">ATCC MYA-139 / BCRC 22969 / CBS 8797 / CCRC 22969 / KCTC 17520 / NBRC 10181 / NCYC 3082</strain>
    </source>
</reference>
<comment type="subcellular location">
    <subcellularLocation>
        <location evidence="1 6">Nucleus</location>
    </subcellularLocation>
</comment>
<dbReference type="GeneID" id="34525986"/>
<evidence type="ECO:0000256" key="2">
    <source>
        <dbReference type="ARBA" id="ARBA00010991"/>
    </source>
</evidence>
<gene>
    <name evidence="8" type="primary">KNAG0E00180</name>
    <name evidence="8" type="ordered locus">KNAG_0E00180</name>
</gene>
<dbReference type="HOGENOM" id="CLU_057555_0_0_1"/>
<comment type="function">
    <text evidence="6">Component of the checkpoint clamp complex involved in the surveillance mechanism that allows the DNA repair pathways to act to restore the integrity of the DNA prior to DNA synthesis or separation of the replicated chromosomes.</text>
</comment>
<dbReference type="Pfam" id="PF02144">
    <property type="entry name" value="Rad1"/>
    <property type="match status" value="1"/>
</dbReference>
<evidence type="ECO:0000256" key="4">
    <source>
        <dbReference type="ARBA" id="ARBA00023204"/>
    </source>
</evidence>
<evidence type="ECO:0000256" key="7">
    <source>
        <dbReference type="SAM" id="MobiDB-lite"/>
    </source>
</evidence>
<dbReference type="Gene3D" id="3.70.10.10">
    <property type="match status" value="1"/>
</dbReference>
<dbReference type="eggNOG" id="KOG3194">
    <property type="taxonomic scope" value="Eukaryota"/>
</dbReference>
<dbReference type="STRING" id="1071383.J7S7E5"/>
<reference evidence="8 9" key="1">
    <citation type="journal article" date="2011" name="Proc. Natl. Acad. Sci. U.S.A.">
        <title>Evolutionary erosion of yeast sex chromosomes by mating-type switching accidents.</title>
        <authorList>
            <person name="Gordon J.L."/>
            <person name="Armisen D."/>
            <person name="Proux-Wera E."/>
            <person name="Oheigeartaigh S.S."/>
            <person name="Byrne K.P."/>
            <person name="Wolfe K.H."/>
        </authorList>
    </citation>
    <scope>NUCLEOTIDE SEQUENCE [LARGE SCALE GENOMIC DNA]</scope>
    <source>
        <strain evidence="9">ATCC MYA-139 / BCRC 22969 / CBS 8797 / CCRC 22969 / KCTC 17520 / NBRC 10181 / NCYC 3082</strain>
    </source>
</reference>
<dbReference type="RefSeq" id="XP_022464532.1">
    <property type="nucleotide sequence ID" value="XM_022607991.1"/>
</dbReference>
<dbReference type="Proteomes" id="UP000006310">
    <property type="component" value="Chromosome 5"/>
</dbReference>